<dbReference type="EMBL" id="JBFNQN010000008">
    <property type="protein sequence ID" value="MEW9265562.1"/>
    <property type="molecule type" value="Genomic_DNA"/>
</dbReference>
<dbReference type="InterPro" id="IPR029016">
    <property type="entry name" value="GAF-like_dom_sf"/>
</dbReference>
<dbReference type="Gene3D" id="3.30.70.270">
    <property type="match status" value="1"/>
</dbReference>
<dbReference type="InterPro" id="IPR043128">
    <property type="entry name" value="Rev_trsase/Diguanyl_cyclase"/>
</dbReference>
<dbReference type="PANTHER" id="PTHR33121">
    <property type="entry name" value="CYCLIC DI-GMP PHOSPHODIESTERASE PDEF"/>
    <property type="match status" value="1"/>
</dbReference>
<gene>
    <name evidence="3" type="ORF">AB1207_12455</name>
</gene>
<dbReference type="Pfam" id="PF01590">
    <property type="entry name" value="GAF"/>
    <property type="match status" value="1"/>
</dbReference>
<dbReference type="Pfam" id="PF00990">
    <property type="entry name" value="GGDEF"/>
    <property type="match status" value="1"/>
</dbReference>
<dbReference type="SMART" id="SM00052">
    <property type="entry name" value="EAL"/>
    <property type="match status" value="1"/>
</dbReference>
<dbReference type="Pfam" id="PF00563">
    <property type="entry name" value="EAL"/>
    <property type="match status" value="1"/>
</dbReference>
<dbReference type="Gene3D" id="3.30.450.40">
    <property type="match status" value="1"/>
</dbReference>
<accession>A0ABV3P7R1</accession>
<protein>
    <submittedName>
        <fullName evidence="3">EAL domain-containing protein</fullName>
    </submittedName>
</protein>
<organism evidence="3 4">
    <name type="scientific">Kineococcus endophyticus</name>
    <dbReference type="NCBI Taxonomy" id="1181883"/>
    <lineage>
        <taxon>Bacteria</taxon>
        <taxon>Bacillati</taxon>
        <taxon>Actinomycetota</taxon>
        <taxon>Actinomycetes</taxon>
        <taxon>Kineosporiales</taxon>
        <taxon>Kineosporiaceae</taxon>
        <taxon>Kineococcus</taxon>
    </lineage>
</organism>
<dbReference type="SUPFAM" id="SSF55781">
    <property type="entry name" value="GAF domain-like"/>
    <property type="match status" value="2"/>
</dbReference>
<dbReference type="SUPFAM" id="SSF141868">
    <property type="entry name" value="EAL domain-like"/>
    <property type="match status" value="1"/>
</dbReference>
<feature type="domain" description="GGDEF" evidence="2">
    <location>
        <begin position="192"/>
        <end position="315"/>
    </location>
</feature>
<dbReference type="SUPFAM" id="SSF55073">
    <property type="entry name" value="Nucleotide cyclase"/>
    <property type="match status" value="1"/>
</dbReference>
<evidence type="ECO:0000259" key="1">
    <source>
        <dbReference type="PROSITE" id="PS50883"/>
    </source>
</evidence>
<dbReference type="PANTHER" id="PTHR33121:SF76">
    <property type="entry name" value="SIGNALING PROTEIN"/>
    <property type="match status" value="1"/>
</dbReference>
<name>A0ABV3P7R1_9ACTN</name>
<comment type="caution">
    <text evidence="3">The sequence shown here is derived from an EMBL/GenBank/DDBJ whole genome shotgun (WGS) entry which is preliminary data.</text>
</comment>
<dbReference type="RefSeq" id="WP_367638695.1">
    <property type="nucleotide sequence ID" value="NZ_JBFNQN010000008.1"/>
</dbReference>
<dbReference type="InterPro" id="IPR029787">
    <property type="entry name" value="Nucleotide_cyclase"/>
</dbReference>
<evidence type="ECO:0000313" key="4">
    <source>
        <dbReference type="Proteomes" id="UP001555826"/>
    </source>
</evidence>
<feature type="domain" description="EAL" evidence="1">
    <location>
        <begin position="462"/>
        <end position="697"/>
    </location>
</feature>
<dbReference type="CDD" id="cd01949">
    <property type="entry name" value="GGDEF"/>
    <property type="match status" value="1"/>
</dbReference>
<dbReference type="InterPro" id="IPR035919">
    <property type="entry name" value="EAL_sf"/>
</dbReference>
<reference evidence="3 4" key="1">
    <citation type="submission" date="2024-07" db="EMBL/GenBank/DDBJ databases">
        <authorList>
            <person name="Thanompreechachai J."/>
            <person name="Duangmal K."/>
        </authorList>
    </citation>
    <scope>NUCLEOTIDE SEQUENCE [LARGE SCALE GENOMIC DNA]</scope>
    <source>
        <strain evidence="3 4">KCTC 19886</strain>
    </source>
</reference>
<dbReference type="PROSITE" id="PS50887">
    <property type="entry name" value="GGDEF"/>
    <property type="match status" value="1"/>
</dbReference>
<sequence>MNAVDFVAVAQRALRDLADRAGLRSWWIGRTEGPDQVLVAALDPVLGVQVGDALPWADTHCRRVVEQGAHPLSLAMPRWPDSLADRPGTVEGVPVSVVSVPLTSPDGRVLATLCGIGEGEGTRLPGLLDSIRLQGDLLGALLAAELELADRTRADRHAAVDGRVDEVTGIATLPAWQEALAAEEQHAARHAVPVSLVLLEVQGLAEVNAELGLPAGDALLHRAAGAATARLRDGDLIARTAPDRFGLLLPGTDATGAAALTERLRTALAADGIGTRTGHATRSYETTLFATWASAEERLVADVPTTPHRRPAPAPPAPGRSPLDALLDLARRQLGADIAFITTIEGERRLIRNVACPRTVPYVPGMPAAQDDGLCDRVVATGRPFVVPDLGVPAFEQSSARAAGARTYVGIPLRRRDGSLYGTLCALSRQPDPGLRDRDAEVLIAVADAVMELVEEEDGARRLRRARLARLADLDASGGPVVVYQPVVDLVSGATVGAEALSRFPAGTPSPDRWFADAAEVGAGEDLELSALDNALQGLPHLPGFLALNVSPSTITTPGFLRRLQALPLDRVVVEITEHSAVADYTALLQALEPLRRNGLRIAVDDTGAGYASLSHVLAVLPDFIKLDISLVRGIDADTSRRALAAGLVTFAQATGARIIAEGIETAAELAVLRELGVGLGQGYHLARPAPLRIAAA</sequence>
<dbReference type="Gene3D" id="3.20.20.450">
    <property type="entry name" value="EAL domain"/>
    <property type="match status" value="1"/>
</dbReference>
<dbReference type="CDD" id="cd01948">
    <property type="entry name" value="EAL"/>
    <property type="match status" value="1"/>
</dbReference>
<dbReference type="SMART" id="SM00065">
    <property type="entry name" value="GAF"/>
    <property type="match status" value="2"/>
</dbReference>
<keyword evidence="4" id="KW-1185">Reference proteome</keyword>
<dbReference type="Proteomes" id="UP001555826">
    <property type="component" value="Unassembled WGS sequence"/>
</dbReference>
<dbReference type="InterPro" id="IPR001633">
    <property type="entry name" value="EAL_dom"/>
</dbReference>
<evidence type="ECO:0000313" key="3">
    <source>
        <dbReference type="EMBL" id="MEW9265562.1"/>
    </source>
</evidence>
<dbReference type="NCBIfam" id="TIGR00254">
    <property type="entry name" value="GGDEF"/>
    <property type="match status" value="1"/>
</dbReference>
<dbReference type="SMART" id="SM00267">
    <property type="entry name" value="GGDEF"/>
    <property type="match status" value="1"/>
</dbReference>
<dbReference type="InterPro" id="IPR000160">
    <property type="entry name" value="GGDEF_dom"/>
</dbReference>
<proteinExistence type="predicted"/>
<dbReference type="InterPro" id="IPR003018">
    <property type="entry name" value="GAF"/>
</dbReference>
<evidence type="ECO:0000259" key="2">
    <source>
        <dbReference type="PROSITE" id="PS50887"/>
    </source>
</evidence>
<dbReference type="InterPro" id="IPR050706">
    <property type="entry name" value="Cyclic-di-GMP_PDE-like"/>
</dbReference>
<dbReference type="PROSITE" id="PS50883">
    <property type="entry name" value="EAL"/>
    <property type="match status" value="1"/>
</dbReference>